<proteinExistence type="predicted"/>
<accession>A0A3A8QMB8</accession>
<feature type="chain" id="PRO_5017210546" evidence="1">
    <location>
        <begin position="26"/>
        <end position="306"/>
    </location>
</feature>
<dbReference type="OrthoDB" id="5511154at2"/>
<feature type="signal peptide" evidence="1">
    <location>
        <begin position="1"/>
        <end position="25"/>
    </location>
</feature>
<protein>
    <submittedName>
        <fullName evidence="2">DUF2381 family protein</fullName>
    </submittedName>
</protein>
<dbReference type="EMBL" id="RAWM01000029">
    <property type="protein sequence ID" value="RKH69813.1"/>
    <property type="molecule type" value="Genomic_DNA"/>
</dbReference>
<keyword evidence="1" id="KW-0732">Signal</keyword>
<evidence type="ECO:0000256" key="1">
    <source>
        <dbReference type="SAM" id="SignalP"/>
    </source>
</evidence>
<keyword evidence="3" id="KW-1185">Reference proteome</keyword>
<evidence type="ECO:0000313" key="3">
    <source>
        <dbReference type="Proteomes" id="UP000282656"/>
    </source>
</evidence>
<comment type="caution">
    <text evidence="2">The sequence shown here is derived from an EMBL/GenBank/DDBJ whole genome shotgun (WGS) entry which is preliminary data.</text>
</comment>
<reference evidence="3" key="1">
    <citation type="submission" date="2018-09" db="EMBL/GenBank/DDBJ databases">
        <authorList>
            <person name="Livingstone P.G."/>
            <person name="Whitworth D.E."/>
        </authorList>
    </citation>
    <scope>NUCLEOTIDE SEQUENCE [LARGE SCALE GENOMIC DNA]</scope>
    <source>
        <strain evidence="3">AB047A</strain>
    </source>
</reference>
<dbReference type="NCBIfam" id="TIGR02268">
    <property type="entry name" value="Myxococcus xanthus paralogous family TIGR02268"/>
    <property type="match status" value="1"/>
</dbReference>
<dbReference type="Pfam" id="PF09544">
    <property type="entry name" value="DUF2381"/>
    <property type="match status" value="1"/>
</dbReference>
<name>A0A3A8QMB8_9BACT</name>
<dbReference type="RefSeq" id="WP_121769887.1">
    <property type="nucleotide sequence ID" value="NZ_RAWM01000029.1"/>
</dbReference>
<dbReference type="Proteomes" id="UP000282656">
    <property type="component" value="Unassembled WGS sequence"/>
</dbReference>
<dbReference type="AlphaFoldDB" id="A0A3A8QMB8"/>
<gene>
    <name evidence="2" type="ORF">D7X96_13420</name>
</gene>
<dbReference type="InterPro" id="IPR011754">
    <property type="entry name" value="Mxa_paralog_2268"/>
</dbReference>
<evidence type="ECO:0000313" key="2">
    <source>
        <dbReference type="EMBL" id="RKH69813.1"/>
    </source>
</evidence>
<sequence>MPFSFSALNLPLVLGGLLLFTAAQAQSASSVRERRDRRVVLPRPGEPVLEVPVAAGILTTLVLDSALDRNSVELEGRTRFKLVDVGERAINLEPVMELGAGEHLMLRVRFADGAFPEHAVFALVSHPAMVDTRVEVSRRPLAPEALQAELSEVRAQLAAKEAELVALRARGDASSPAALALAGLLDEDGVSTRRVDLQSKTEMQSSLRVMDGVSFRANAWAVVSMKVKNYGKTPWTPTEARLIRSTGGVPVQVLGVRMKQPRIGPGEVGTVVVEAEDPPWTAGTLFRLELMDATGTRPLLVPAVAL</sequence>
<organism evidence="2 3">
    <name type="scientific">Corallococcus interemptor</name>
    <dbReference type="NCBI Taxonomy" id="2316720"/>
    <lineage>
        <taxon>Bacteria</taxon>
        <taxon>Pseudomonadati</taxon>
        <taxon>Myxococcota</taxon>
        <taxon>Myxococcia</taxon>
        <taxon>Myxococcales</taxon>
        <taxon>Cystobacterineae</taxon>
        <taxon>Myxococcaceae</taxon>
        <taxon>Corallococcus</taxon>
    </lineage>
</organism>